<dbReference type="InterPro" id="IPR024370">
    <property type="entry name" value="PBP_domain"/>
</dbReference>
<dbReference type="SUPFAM" id="SSF53850">
    <property type="entry name" value="Periplasmic binding protein-like II"/>
    <property type="match status" value="1"/>
</dbReference>
<evidence type="ECO:0000313" key="3">
    <source>
        <dbReference type="EMBL" id="SHI57866.1"/>
    </source>
</evidence>
<dbReference type="Pfam" id="PF12728">
    <property type="entry name" value="HTH_17"/>
    <property type="match status" value="1"/>
</dbReference>
<dbReference type="RefSeq" id="WP_094757264.1">
    <property type="nucleotide sequence ID" value="NZ_FQYT01000004.1"/>
</dbReference>
<keyword evidence="4" id="KW-1185">Reference proteome</keyword>
<feature type="domain" description="PBP" evidence="1">
    <location>
        <begin position="115"/>
        <end position="298"/>
    </location>
</feature>
<dbReference type="NCBIfam" id="TIGR01764">
    <property type="entry name" value="excise"/>
    <property type="match status" value="1"/>
</dbReference>
<evidence type="ECO:0000259" key="2">
    <source>
        <dbReference type="Pfam" id="PF12728"/>
    </source>
</evidence>
<accession>A0A1M6CA48</accession>
<feature type="domain" description="Helix-turn-helix" evidence="2">
    <location>
        <begin position="11"/>
        <end position="58"/>
    </location>
</feature>
<dbReference type="STRING" id="1122934.SAMN02745691_00514"/>
<gene>
    <name evidence="3" type="ORF">SAMN02745691_00514</name>
</gene>
<dbReference type="Gene3D" id="3.40.190.10">
    <property type="entry name" value="Periplasmic binding protein-like II"/>
    <property type="match status" value="1"/>
</dbReference>
<evidence type="ECO:0000313" key="4">
    <source>
        <dbReference type="Proteomes" id="UP000184342"/>
    </source>
</evidence>
<dbReference type="EMBL" id="FQYT01000004">
    <property type="protein sequence ID" value="SHI57866.1"/>
    <property type="molecule type" value="Genomic_DNA"/>
</dbReference>
<dbReference type="InterPro" id="IPR041657">
    <property type="entry name" value="HTH_17"/>
</dbReference>
<sequence>MNSYGGDMDKLYTAQEIAEKLKIKKNTVYELIKRGELHSTKIGKQIRISQQDIDTYLGRSSESADRTTSDNRSPVPFVESSVVKRDYLKYSNGLILSGHESLLDQLCSQIGAHPLGLPVLRSHVGSYDGLYSLYFKKIHVAAVHLWDKDENSYNRSYIKRFLPGIETVLLHFVRRNQGFFVQKGNPLNIKSFQDLVRDDVIFINREPGSGTRILLDGMLSLKRIQGEEISGYQNEVLSHFAAASAVSSREADVALGCESQLSQFPSLDFVPVQTESYDLVFLKRDMDKPVYRAMIEILNDSQFRTAISGIRGYDIKEMGKYEIIS</sequence>
<dbReference type="AlphaFoldDB" id="A0A1M6CA48"/>
<dbReference type="Pfam" id="PF12727">
    <property type="entry name" value="PBP_like"/>
    <property type="match status" value="1"/>
</dbReference>
<organism evidence="3 4">
    <name type="scientific">Parasporobacterium paucivorans DSM 15970</name>
    <dbReference type="NCBI Taxonomy" id="1122934"/>
    <lineage>
        <taxon>Bacteria</taxon>
        <taxon>Bacillati</taxon>
        <taxon>Bacillota</taxon>
        <taxon>Clostridia</taxon>
        <taxon>Lachnospirales</taxon>
        <taxon>Lachnospiraceae</taxon>
        <taxon>Parasporobacterium</taxon>
    </lineage>
</organism>
<dbReference type="InterPro" id="IPR010093">
    <property type="entry name" value="SinI_DNA-bd"/>
</dbReference>
<dbReference type="PANTHER" id="PTHR38431:SF1">
    <property type="entry name" value="BLL2305 PROTEIN"/>
    <property type="match status" value="1"/>
</dbReference>
<dbReference type="OrthoDB" id="9804758at2"/>
<dbReference type="GO" id="GO:0003677">
    <property type="term" value="F:DNA binding"/>
    <property type="evidence" value="ECO:0007669"/>
    <property type="project" value="InterPro"/>
</dbReference>
<dbReference type="Proteomes" id="UP000184342">
    <property type="component" value="Unassembled WGS sequence"/>
</dbReference>
<protein>
    <submittedName>
        <fullName evidence="3">Putative molybdopterin biosynthesis protein</fullName>
    </submittedName>
</protein>
<proteinExistence type="predicted"/>
<reference evidence="3 4" key="1">
    <citation type="submission" date="2016-11" db="EMBL/GenBank/DDBJ databases">
        <authorList>
            <person name="Jaros S."/>
            <person name="Januszkiewicz K."/>
            <person name="Wedrychowicz H."/>
        </authorList>
    </citation>
    <scope>NUCLEOTIDE SEQUENCE [LARGE SCALE GENOMIC DNA]</scope>
    <source>
        <strain evidence="3 4">DSM 15970</strain>
    </source>
</reference>
<evidence type="ECO:0000259" key="1">
    <source>
        <dbReference type="Pfam" id="PF12727"/>
    </source>
</evidence>
<name>A0A1M6CA48_9FIRM</name>
<dbReference type="PANTHER" id="PTHR38431">
    <property type="entry name" value="BLL2305 PROTEIN"/>
    <property type="match status" value="1"/>
</dbReference>